<organism evidence="5 6">
    <name type="scientific">Acidaminococcus fermentans</name>
    <dbReference type="NCBI Taxonomy" id="905"/>
    <lineage>
        <taxon>Bacteria</taxon>
        <taxon>Bacillati</taxon>
        <taxon>Bacillota</taxon>
        <taxon>Negativicutes</taxon>
        <taxon>Acidaminococcales</taxon>
        <taxon>Acidaminococcaceae</taxon>
        <taxon>Acidaminococcus</taxon>
    </lineage>
</organism>
<dbReference type="GeneID" id="78333825"/>
<evidence type="ECO:0000256" key="1">
    <source>
        <dbReference type="ARBA" id="ARBA00022723"/>
    </source>
</evidence>
<accession>A0A1H2VXE8</accession>
<keyword evidence="1" id="KW-0479">Metal-binding</keyword>
<dbReference type="GO" id="GO:0051536">
    <property type="term" value="F:iron-sulfur cluster binding"/>
    <property type="evidence" value="ECO:0007669"/>
    <property type="project" value="UniProtKB-KW"/>
</dbReference>
<evidence type="ECO:0000256" key="3">
    <source>
        <dbReference type="ARBA" id="ARBA00023014"/>
    </source>
</evidence>
<dbReference type="RefSeq" id="WP_012937474.1">
    <property type="nucleotide sequence ID" value="NZ_CALAKB010000006.1"/>
</dbReference>
<evidence type="ECO:0000256" key="2">
    <source>
        <dbReference type="ARBA" id="ARBA00023004"/>
    </source>
</evidence>
<feature type="domain" description="4Fe-4S ferredoxin-type" evidence="4">
    <location>
        <begin position="35"/>
        <end position="65"/>
    </location>
</feature>
<dbReference type="Pfam" id="PF13237">
    <property type="entry name" value="Fer4_10"/>
    <property type="match status" value="1"/>
</dbReference>
<keyword evidence="2" id="KW-0408">Iron</keyword>
<dbReference type="PROSITE" id="PS00198">
    <property type="entry name" value="4FE4S_FER_1"/>
    <property type="match status" value="1"/>
</dbReference>
<dbReference type="PANTHER" id="PTHR43122:SF1">
    <property type="entry name" value="IRON-SULFUR-BINDING PROTEIN"/>
    <property type="match status" value="1"/>
</dbReference>
<dbReference type="PROSITE" id="PS51379">
    <property type="entry name" value="4FE4S_FER_2"/>
    <property type="match status" value="2"/>
</dbReference>
<dbReference type="OMA" id="ACMQCEL"/>
<dbReference type="Gene3D" id="3.30.70.20">
    <property type="match status" value="1"/>
</dbReference>
<comment type="caution">
    <text evidence="5">The sequence shown here is derived from an EMBL/GenBank/DDBJ whole genome shotgun (WGS) entry which is preliminary data.</text>
</comment>
<evidence type="ECO:0000313" key="6">
    <source>
        <dbReference type="Proteomes" id="UP000182379"/>
    </source>
</evidence>
<feature type="domain" description="4Fe-4S ferredoxin-type" evidence="4">
    <location>
        <begin position="5"/>
        <end position="34"/>
    </location>
</feature>
<dbReference type="EMBL" id="FNOP01000005">
    <property type="protein sequence ID" value="SDW73092.1"/>
    <property type="molecule type" value="Genomic_DNA"/>
</dbReference>
<proteinExistence type="predicted"/>
<evidence type="ECO:0000259" key="4">
    <source>
        <dbReference type="PROSITE" id="PS51379"/>
    </source>
</evidence>
<dbReference type="Proteomes" id="UP000182379">
    <property type="component" value="Unassembled WGS sequence"/>
</dbReference>
<gene>
    <name evidence="5" type="ORF">SAMN05216495_10530</name>
</gene>
<protein>
    <submittedName>
        <fullName evidence="5">2-oxoglutarate ferredoxin oxidoreductase subunit delta</fullName>
    </submittedName>
</protein>
<dbReference type="InterPro" id="IPR017900">
    <property type="entry name" value="4Fe4S_Fe_S_CS"/>
</dbReference>
<evidence type="ECO:0000313" key="5">
    <source>
        <dbReference type="EMBL" id="SDW73092.1"/>
    </source>
</evidence>
<keyword evidence="3" id="KW-0411">Iron-sulfur</keyword>
<dbReference type="InterPro" id="IPR017896">
    <property type="entry name" value="4Fe4S_Fe-S-bd"/>
</dbReference>
<name>A0A1H2VXE8_ACIFE</name>
<sequence length="65" mass="7134">MSKDITININEKLCKQCGICSALCPKQVLEQSYGSYPKVAHLDACIGCKLCALRCPDFAIEVEVK</sequence>
<dbReference type="SUPFAM" id="SSF54862">
    <property type="entry name" value="4Fe-4S ferredoxins"/>
    <property type="match status" value="1"/>
</dbReference>
<reference evidence="5 6" key="1">
    <citation type="submission" date="2016-10" db="EMBL/GenBank/DDBJ databases">
        <authorList>
            <person name="Varghese N."/>
            <person name="Submissions S."/>
        </authorList>
    </citation>
    <scope>NUCLEOTIDE SEQUENCE [LARGE SCALE GENOMIC DNA]</scope>
    <source>
        <strain evidence="5 6">WCC6</strain>
    </source>
</reference>
<dbReference type="PANTHER" id="PTHR43122">
    <property type="entry name" value="FERREDOXIN SUBUNIT OF PYRUVATE:FLAVODOXIN OXIDOREDUCTASE-RELATED"/>
    <property type="match status" value="1"/>
</dbReference>
<dbReference type="GO" id="GO:0046872">
    <property type="term" value="F:metal ion binding"/>
    <property type="evidence" value="ECO:0007669"/>
    <property type="project" value="UniProtKB-KW"/>
</dbReference>
<dbReference type="AlphaFoldDB" id="A0A1H2VXE8"/>